<evidence type="ECO:0000313" key="3">
    <source>
        <dbReference type="Proteomes" id="UP000271626"/>
    </source>
</evidence>
<organism evidence="2 3">
    <name type="scientific">Tsukamurella paurometabola</name>
    <name type="common">Corynebacterium paurometabolum</name>
    <dbReference type="NCBI Taxonomy" id="2061"/>
    <lineage>
        <taxon>Bacteria</taxon>
        <taxon>Bacillati</taxon>
        <taxon>Actinomycetota</taxon>
        <taxon>Actinomycetes</taxon>
        <taxon>Mycobacteriales</taxon>
        <taxon>Tsukamurellaceae</taxon>
        <taxon>Tsukamurella</taxon>
    </lineage>
</organism>
<name>A0A3P8MBW2_TSUPA</name>
<dbReference type="AlphaFoldDB" id="A0A3P8MBW2"/>
<keyword evidence="1" id="KW-1133">Transmembrane helix</keyword>
<dbReference type="Proteomes" id="UP000271626">
    <property type="component" value="Chromosome"/>
</dbReference>
<proteinExistence type="predicted"/>
<evidence type="ECO:0000313" key="2">
    <source>
        <dbReference type="EMBL" id="VDR37153.1"/>
    </source>
</evidence>
<accession>A0A3P8MBW2</accession>
<dbReference type="EMBL" id="LR131273">
    <property type="protein sequence ID" value="VDR37153.1"/>
    <property type="molecule type" value="Genomic_DNA"/>
</dbReference>
<evidence type="ECO:0000256" key="1">
    <source>
        <dbReference type="SAM" id="Phobius"/>
    </source>
</evidence>
<keyword evidence="1" id="KW-0812">Transmembrane</keyword>
<protein>
    <submittedName>
        <fullName evidence="2">Uncharacterized protein</fullName>
    </submittedName>
</protein>
<keyword evidence="1" id="KW-0472">Membrane</keyword>
<feature type="transmembrane region" description="Helical" evidence="1">
    <location>
        <begin position="111"/>
        <end position="131"/>
    </location>
</feature>
<feature type="transmembrane region" description="Helical" evidence="1">
    <location>
        <begin position="12"/>
        <end position="30"/>
    </location>
</feature>
<sequence>MWSVYDAASRIVPIVAVVAWIVFAVASAVVGDRRRIADAVGWAASGLTALVLLPYVSIVVGLLLFLPALWFERAGAPGAVSVVAWAEAVVLTAAVLAMGRWFVRRFGRVRYLAAVVVILGLGSVWMGRYLATVDWFAGPG</sequence>
<feature type="transmembrane region" description="Helical" evidence="1">
    <location>
        <begin position="42"/>
        <end position="66"/>
    </location>
</feature>
<reference evidence="2 3" key="1">
    <citation type="submission" date="2018-12" db="EMBL/GenBank/DDBJ databases">
        <authorList>
            <consortium name="Pathogen Informatics"/>
        </authorList>
    </citation>
    <scope>NUCLEOTIDE SEQUENCE [LARGE SCALE GENOMIC DNA]</scope>
    <source>
        <strain evidence="2 3">NCTC10741</strain>
    </source>
</reference>
<gene>
    <name evidence="2" type="ORF">NCTC10741_00253</name>
</gene>
<feature type="transmembrane region" description="Helical" evidence="1">
    <location>
        <begin position="78"/>
        <end position="99"/>
    </location>
</feature>